<dbReference type="InterPro" id="IPR036770">
    <property type="entry name" value="Ankyrin_rpt-contain_sf"/>
</dbReference>
<dbReference type="Proteomes" id="UP000307440">
    <property type="component" value="Unassembled WGS sequence"/>
</dbReference>
<feature type="compositionally biased region" description="Basic and acidic residues" evidence="1">
    <location>
        <begin position="10"/>
        <end position="24"/>
    </location>
</feature>
<dbReference type="EMBL" id="ML210150">
    <property type="protein sequence ID" value="TFK29362.1"/>
    <property type="molecule type" value="Genomic_DNA"/>
</dbReference>
<protein>
    <recommendedName>
        <fullName evidence="4">Ankyrin</fullName>
    </recommendedName>
</protein>
<evidence type="ECO:0008006" key="4">
    <source>
        <dbReference type="Google" id="ProtNLM"/>
    </source>
</evidence>
<name>A0A5C3L9P1_COPMA</name>
<gene>
    <name evidence="2" type="ORF">FA15DRAFT_400136</name>
</gene>
<dbReference type="OrthoDB" id="10057496at2759"/>
<keyword evidence="3" id="KW-1185">Reference proteome</keyword>
<dbReference type="Gene3D" id="1.25.40.20">
    <property type="entry name" value="Ankyrin repeat-containing domain"/>
    <property type="match status" value="1"/>
</dbReference>
<dbReference type="STRING" id="230819.A0A5C3L9P1"/>
<evidence type="ECO:0000256" key="1">
    <source>
        <dbReference type="SAM" id="MobiDB-lite"/>
    </source>
</evidence>
<reference evidence="2 3" key="1">
    <citation type="journal article" date="2019" name="Nat. Ecol. Evol.">
        <title>Megaphylogeny resolves global patterns of mushroom evolution.</title>
        <authorList>
            <person name="Varga T."/>
            <person name="Krizsan K."/>
            <person name="Foldi C."/>
            <person name="Dima B."/>
            <person name="Sanchez-Garcia M."/>
            <person name="Sanchez-Ramirez S."/>
            <person name="Szollosi G.J."/>
            <person name="Szarkandi J.G."/>
            <person name="Papp V."/>
            <person name="Albert L."/>
            <person name="Andreopoulos W."/>
            <person name="Angelini C."/>
            <person name="Antonin V."/>
            <person name="Barry K.W."/>
            <person name="Bougher N.L."/>
            <person name="Buchanan P."/>
            <person name="Buyck B."/>
            <person name="Bense V."/>
            <person name="Catcheside P."/>
            <person name="Chovatia M."/>
            <person name="Cooper J."/>
            <person name="Damon W."/>
            <person name="Desjardin D."/>
            <person name="Finy P."/>
            <person name="Geml J."/>
            <person name="Haridas S."/>
            <person name="Hughes K."/>
            <person name="Justo A."/>
            <person name="Karasinski D."/>
            <person name="Kautmanova I."/>
            <person name="Kiss B."/>
            <person name="Kocsube S."/>
            <person name="Kotiranta H."/>
            <person name="LaButti K.M."/>
            <person name="Lechner B.E."/>
            <person name="Liimatainen K."/>
            <person name="Lipzen A."/>
            <person name="Lukacs Z."/>
            <person name="Mihaltcheva S."/>
            <person name="Morgado L.N."/>
            <person name="Niskanen T."/>
            <person name="Noordeloos M.E."/>
            <person name="Ohm R.A."/>
            <person name="Ortiz-Santana B."/>
            <person name="Ovrebo C."/>
            <person name="Racz N."/>
            <person name="Riley R."/>
            <person name="Savchenko A."/>
            <person name="Shiryaev A."/>
            <person name="Soop K."/>
            <person name="Spirin V."/>
            <person name="Szebenyi C."/>
            <person name="Tomsovsky M."/>
            <person name="Tulloss R.E."/>
            <person name="Uehling J."/>
            <person name="Grigoriev I.V."/>
            <person name="Vagvolgyi C."/>
            <person name="Papp T."/>
            <person name="Martin F.M."/>
            <person name="Miettinen O."/>
            <person name="Hibbett D.S."/>
            <person name="Nagy L.G."/>
        </authorList>
    </citation>
    <scope>NUCLEOTIDE SEQUENCE [LARGE SCALE GENOMIC DNA]</scope>
    <source>
        <strain evidence="2 3">CBS 121175</strain>
    </source>
</reference>
<evidence type="ECO:0000313" key="2">
    <source>
        <dbReference type="EMBL" id="TFK29362.1"/>
    </source>
</evidence>
<feature type="region of interest" description="Disordered" evidence="1">
    <location>
        <begin position="1"/>
        <end position="46"/>
    </location>
</feature>
<dbReference type="AlphaFoldDB" id="A0A5C3L9P1"/>
<proteinExistence type="predicted"/>
<accession>A0A5C3L9P1</accession>
<sequence>MSLSAIVLDNDVHGQRGEPTDVLRLDGSNPTYDVNRPAEEEEDDDDAFVYPGNLTEETGTTAGVAALSHHPSPAQLESLCAAASSGDFVQLQRLFKTATDSNAVQPFNLANDASTRTGQTVLHTAASRGHLAVVAWRKFVFFEIPL</sequence>
<organism evidence="2 3">
    <name type="scientific">Coprinopsis marcescibilis</name>
    <name type="common">Agaric fungus</name>
    <name type="synonym">Psathyrella marcescibilis</name>
    <dbReference type="NCBI Taxonomy" id="230819"/>
    <lineage>
        <taxon>Eukaryota</taxon>
        <taxon>Fungi</taxon>
        <taxon>Dikarya</taxon>
        <taxon>Basidiomycota</taxon>
        <taxon>Agaricomycotina</taxon>
        <taxon>Agaricomycetes</taxon>
        <taxon>Agaricomycetidae</taxon>
        <taxon>Agaricales</taxon>
        <taxon>Agaricineae</taxon>
        <taxon>Psathyrellaceae</taxon>
        <taxon>Coprinopsis</taxon>
    </lineage>
</organism>
<evidence type="ECO:0000313" key="3">
    <source>
        <dbReference type="Proteomes" id="UP000307440"/>
    </source>
</evidence>